<gene>
    <name evidence="1" type="ORF">PDIGIT_LOCUS5654</name>
</gene>
<evidence type="ECO:0000313" key="1">
    <source>
        <dbReference type="EMBL" id="CAI6332627.1"/>
    </source>
</evidence>
<dbReference type="EMBL" id="CAOQHR010000003">
    <property type="protein sequence ID" value="CAI6332627.1"/>
    <property type="molecule type" value="Genomic_DNA"/>
</dbReference>
<comment type="caution">
    <text evidence="1">The sequence shown here is derived from an EMBL/GenBank/DDBJ whole genome shotgun (WGS) entry which is preliminary data.</text>
</comment>
<name>A0A9W4UDA9_9PLEO</name>
<sequence length="58" mass="6500">MEIFQIHPKDGETRIDRTMATIVPSAAGKNSDRRCGSSKLRVGMMYSRSRPSRIKSGM</sequence>
<accession>A0A9W4UDA9</accession>
<organism evidence="1 2">
    <name type="scientific">Periconia digitata</name>
    <dbReference type="NCBI Taxonomy" id="1303443"/>
    <lineage>
        <taxon>Eukaryota</taxon>
        <taxon>Fungi</taxon>
        <taxon>Dikarya</taxon>
        <taxon>Ascomycota</taxon>
        <taxon>Pezizomycotina</taxon>
        <taxon>Dothideomycetes</taxon>
        <taxon>Pleosporomycetidae</taxon>
        <taxon>Pleosporales</taxon>
        <taxon>Massarineae</taxon>
        <taxon>Periconiaceae</taxon>
        <taxon>Periconia</taxon>
    </lineage>
</organism>
<dbReference type="Proteomes" id="UP001152607">
    <property type="component" value="Unassembled WGS sequence"/>
</dbReference>
<protein>
    <submittedName>
        <fullName evidence="1">Uncharacterized protein</fullName>
    </submittedName>
</protein>
<proteinExistence type="predicted"/>
<dbReference type="AlphaFoldDB" id="A0A9W4UDA9"/>
<reference evidence="1" key="1">
    <citation type="submission" date="2023-01" db="EMBL/GenBank/DDBJ databases">
        <authorList>
            <person name="Van Ghelder C."/>
            <person name="Rancurel C."/>
        </authorList>
    </citation>
    <scope>NUCLEOTIDE SEQUENCE</scope>
    <source>
        <strain evidence="1">CNCM I-4278</strain>
    </source>
</reference>
<keyword evidence="2" id="KW-1185">Reference proteome</keyword>
<evidence type="ECO:0000313" key="2">
    <source>
        <dbReference type="Proteomes" id="UP001152607"/>
    </source>
</evidence>